<protein>
    <submittedName>
        <fullName evidence="3">Uncharacterized protein</fullName>
    </submittedName>
</protein>
<keyword evidence="2" id="KW-0812">Transmembrane</keyword>
<feature type="transmembrane region" description="Helical" evidence="2">
    <location>
        <begin position="12"/>
        <end position="33"/>
    </location>
</feature>
<sequence length="233" mass="25507">MEKPSMRFAGLVGITTLVALQVLGIFLLTVYIYTVPTWTETLDALAIGRLVSQFENRDALANMELRPLNPEDIEPLNNMDALVGVVDQNQEMVSMQPAHSTQQIPAQGSIAEPEAIAHRGVGVQHESGSHSGSRIRSSSNFDEATAASSPGPETGESTAMSQNTIDDTEVRRDPSALPTYEQHQRDTPPPYHFDDNPAPILKHRPVLQIGGSCRITWRCRLPRRGGDSDVERG</sequence>
<feature type="region of interest" description="Disordered" evidence="1">
    <location>
        <begin position="121"/>
        <end position="199"/>
    </location>
</feature>
<dbReference type="AlphaFoldDB" id="A0AA39ZRU7"/>
<organism evidence="3 4">
    <name type="scientific">Lasiosphaeris hirsuta</name>
    <dbReference type="NCBI Taxonomy" id="260670"/>
    <lineage>
        <taxon>Eukaryota</taxon>
        <taxon>Fungi</taxon>
        <taxon>Dikarya</taxon>
        <taxon>Ascomycota</taxon>
        <taxon>Pezizomycotina</taxon>
        <taxon>Sordariomycetes</taxon>
        <taxon>Sordariomycetidae</taxon>
        <taxon>Sordariales</taxon>
        <taxon>Lasiosphaeriaceae</taxon>
        <taxon>Lasiosphaeris</taxon>
    </lineage>
</organism>
<feature type="compositionally biased region" description="Polar residues" evidence="1">
    <location>
        <begin position="155"/>
        <end position="165"/>
    </location>
</feature>
<accession>A0AA39ZRU7</accession>
<comment type="caution">
    <text evidence="3">The sequence shown here is derived from an EMBL/GenBank/DDBJ whole genome shotgun (WGS) entry which is preliminary data.</text>
</comment>
<name>A0AA39ZRU7_9PEZI</name>
<dbReference type="EMBL" id="JAUKUA010000009">
    <property type="protein sequence ID" value="KAK0702315.1"/>
    <property type="molecule type" value="Genomic_DNA"/>
</dbReference>
<keyword evidence="4" id="KW-1185">Reference proteome</keyword>
<evidence type="ECO:0000256" key="1">
    <source>
        <dbReference type="SAM" id="MobiDB-lite"/>
    </source>
</evidence>
<reference evidence="3" key="1">
    <citation type="submission" date="2023-06" db="EMBL/GenBank/DDBJ databases">
        <title>Genome-scale phylogeny and comparative genomics of the fungal order Sordariales.</title>
        <authorList>
            <consortium name="Lawrence Berkeley National Laboratory"/>
            <person name="Hensen N."/>
            <person name="Bonometti L."/>
            <person name="Westerberg I."/>
            <person name="Brannstrom I.O."/>
            <person name="Guillou S."/>
            <person name="Cros-Aarteil S."/>
            <person name="Calhoun S."/>
            <person name="Haridas S."/>
            <person name="Kuo A."/>
            <person name="Mondo S."/>
            <person name="Pangilinan J."/>
            <person name="Riley R."/>
            <person name="Labutti K."/>
            <person name="Andreopoulos B."/>
            <person name="Lipzen A."/>
            <person name="Chen C."/>
            <person name="Yanf M."/>
            <person name="Daum C."/>
            <person name="Ng V."/>
            <person name="Clum A."/>
            <person name="Steindorff A."/>
            <person name="Ohm R."/>
            <person name="Martin F."/>
            <person name="Silar P."/>
            <person name="Natvig D."/>
            <person name="Lalanne C."/>
            <person name="Gautier V."/>
            <person name="Ament-Velasquez S.L."/>
            <person name="Kruys A."/>
            <person name="Hutchinson M.I."/>
            <person name="Powell A.J."/>
            <person name="Barry K."/>
            <person name="Miller A.N."/>
            <person name="Grigoriev I.V."/>
            <person name="Debuchy R."/>
            <person name="Gladieux P."/>
            <person name="Thoren M.H."/>
            <person name="Johannesson H."/>
        </authorList>
    </citation>
    <scope>NUCLEOTIDE SEQUENCE</scope>
    <source>
        <strain evidence="3">SMH4607-1</strain>
    </source>
</reference>
<keyword evidence="2" id="KW-1133">Transmembrane helix</keyword>
<evidence type="ECO:0000313" key="4">
    <source>
        <dbReference type="Proteomes" id="UP001172102"/>
    </source>
</evidence>
<evidence type="ECO:0000313" key="3">
    <source>
        <dbReference type="EMBL" id="KAK0702315.1"/>
    </source>
</evidence>
<feature type="compositionally biased region" description="Low complexity" evidence="1">
    <location>
        <begin position="129"/>
        <end position="139"/>
    </location>
</feature>
<dbReference type="Proteomes" id="UP001172102">
    <property type="component" value="Unassembled WGS sequence"/>
</dbReference>
<proteinExistence type="predicted"/>
<keyword evidence="2" id="KW-0472">Membrane</keyword>
<gene>
    <name evidence="3" type="ORF">B0H67DRAFT_595480</name>
</gene>
<evidence type="ECO:0000256" key="2">
    <source>
        <dbReference type="SAM" id="Phobius"/>
    </source>
</evidence>